<accession>A0ABN0NRP5</accession>
<name>A0ABN0NRP5_9BACT</name>
<keyword evidence="2" id="KW-1185">Reference proteome</keyword>
<proteinExistence type="predicted"/>
<gene>
    <name evidence="1" type="ORF">HMPREF0653_01548</name>
</gene>
<evidence type="ECO:0000313" key="2">
    <source>
        <dbReference type="Proteomes" id="UP000016660"/>
    </source>
</evidence>
<organism evidence="1 2">
    <name type="scientific">Prevotella disiens JCM 6334 = ATCC 29426</name>
    <dbReference type="NCBI Taxonomy" id="1235811"/>
    <lineage>
        <taxon>Bacteria</taxon>
        <taxon>Pseudomonadati</taxon>
        <taxon>Bacteroidota</taxon>
        <taxon>Bacteroidia</taxon>
        <taxon>Bacteroidales</taxon>
        <taxon>Prevotellaceae</taxon>
        <taxon>Prevotella</taxon>
    </lineage>
</organism>
<comment type="caution">
    <text evidence="1">The sequence shown here is derived from an EMBL/GenBank/DDBJ whole genome shotgun (WGS) entry which is preliminary data.</text>
</comment>
<reference evidence="1 2" key="1">
    <citation type="submission" date="2013-06" db="EMBL/GenBank/DDBJ databases">
        <authorList>
            <person name="Weinstock G."/>
            <person name="Sodergren E."/>
            <person name="Lobos E.A."/>
            <person name="Fulton L."/>
            <person name="Fulton R."/>
            <person name="Courtney L."/>
            <person name="Fronick C."/>
            <person name="O'Laughlin M."/>
            <person name="Godfrey J."/>
            <person name="Wilson R.M."/>
            <person name="Miner T."/>
            <person name="Farmer C."/>
            <person name="Delehaunty K."/>
            <person name="Cordes M."/>
            <person name="Minx P."/>
            <person name="Tomlinson C."/>
            <person name="Chen J."/>
            <person name="Wollam A."/>
            <person name="Pepin K.H."/>
            <person name="Bhonagiri V."/>
            <person name="Zhang X."/>
            <person name="Warren W."/>
            <person name="Mitreva M."/>
            <person name="Mardis E.R."/>
            <person name="Wilson R.K."/>
        </authorList>
    </citation>
    <scope>NUCLEOTIDE SEQUENCE [LARGE SCALE GENOMIC DNA]</scope>
    <source>
        <strain evidence="1 2">ATCC 29426</strain>
    </source>
</reference>
<protein>
    <submittedName>
        <fullName evidence="1">Uncharacterized protein</fullName>
    </submittedName>
</protein>
<dbReference type="Proteomes" id="UP000016660">
    <property type="component" value="Unassembled WGS sequence"/>
</dbReference>
<sequence length="41" mass="4908">MLTNHSQIVCRLTTFYFFKKQPIFKRKKASILQCKTNALIF</sequence>
<evidence type="ECO:0000313" key="1">
    <source>
        <dbReference type="EMBL" id="ERJ76300.1"/>
    </source>
</evidence>
<dbReference type="EMBL" id="AWUY01000135">
    <property type="protein sequence ID" value="ERJ76300.1"/>
    <property type="molecule type" value="Genomic_DNA"/>
</dbReference>